<evidence type="ECO:0000313" key="3">
    <source>
        <dbReference type="EMBL" id="AMK11566.1"/>
    </source>
</evidence>
<keyword evidence="5" id="KW-1185">Reference proteome</keyword>
<evidence type="ECO:0000313" key="4">
    <source>
        <dbReference type="EMBL" id="TDT89972.1"/>
    </source>
</evidence>
<dbReference type="EMBL" id="SOBK01000003">
    <property type="protein sequence ID" value="TDT89972.1"/>
    <property type="molecule type" value="Genomic_DNA"/>
</dbReference>
<keyword evidence="1" id="KW-0175">Coiled coil</keyword>
<feature type="transmembrane region" description="Helical" evidence="2">
    <location>
        <begin position="6"/>
        <end position="24"/>
    </location>
</feature>
<feature type="coiled-coil region" evidence="1">
    <location>
        <begin position="44"/>
        <end position="78"/>
    </location>
</feature>
<protein>
    <submittedName>
        <fullName evidence="4">Uncharacterized protein</fullName>
    </submittedName>
</protein>
<keyword evidence="2" id="KW-0812">Transmembrane</keyword>
<dbReference type="AlphaFoldDB" id="A0A126QP81"/>
<organism evidence="4 6">
    <name type="scientific">Pseudodesulfovibrio indicus</name>
    <dbReference type="NCBI Taxonomy" id="1716143"/>
    <lineage>
        <taxon>Bacteria</taxon>
        <taxon>Pseudomonadati</taxon>
        <taxon>Thermodesulfobacteriota</taxon>
        <taxon>Desulfovibrionia</taxon>
        <taxon>Desulfovibrionales</taxon>
        <taxon>Desulfovibrionaceae</taxon>
    </lineage>
</organism>
<evidence type="ECO:0000256" key="1">
    <source>
        <dbReference type="SAM" id="Coils"/>
    </source>
</evidence>
<dbReference type="KEGG" id="dej:AWY79_10795"/>
<keyword evidence="2" id="KW-1133">Transmembrane helix</keyword>
<evidence type="ECO:0000256" key="2">
    <source>
        <dbReference type="SAM" id="Phobius"/>
    </source>
</evidence>
<dbReference type="Proteomes" id="UP000295506">
    <property type="component" value="Unassembled WGS sequence"/>
</dbReference>
<evidence type="ECO:0000313" key="6">
    <source>
        <dbReference type="Proteomes" id="UP000295506"/>
    </source>
</evidence>
<name>A0A126QP81_9BACT</name>
<reference evidence="4 6" key="2">
    <citation type="submission" date="2019-03" db="EMBL/GenBank/DDBJ databases">
        <title>Genomic Encyclopedia of Type Strains, Phase IV (KMG-IV): sequencing the most valuable type-strain genomes for metagenomic binning, comparative biology and taxonomic classification.</title>
        <authorList>
            <person name="Goeker M."/>
        </authorList>
    </citation>
    <scope>NUCLEOTIDE SEQUENCE [LARGE SCALE GENOMIC DNA]</scope>
    <source>
        <strain evidence="4 6">DSM 101483</strain>
    </source>
</reference>
<accession>A0A126QP81</accession>
<dbReference type="EMBL" id="CP014206">
    <property type="protein sequence ID" value="AMK11566.1"/>
    <property type="molecule type" value="Genomic_DNA"/>
</dbReference>
<dbReference type="RefSeq" id="WP_066803508.1">
    <property type="nucleotide sequence ID" value="NZ_SOBK01000003.1"/>
</dbReference>
<gene>
    <name evidence="3" type="ORF">AWY79_10795</name>
    <name evidence="4" type="ORF">EDC59_103275</name>
</gene>
<keyword evidence="2" id="KW-0472">Membrane</keyword>
<dbReference type="Proteomes" id="UP000055611">
    <property type="component" value="Chromosome"/>
</dbReference>
<sequence>MLEVSTLYLLLAMLGFVLLAIIVVHHHNCSDQIRHKRNEVRSLANRLAAKNAVYEEQVTELKAQLEKLDDEIDILEQRLQP</sequence>
<proteinExistence type="predicted"/>
<reference evidence="3 5" key="1">
    <citation type="journal article" date="2016" name="Front. Microbiol.">
        <title>Genome Sequence of the Piezophilic, Mesophilic Sulfate-Reducing Bacterium Desulfovibrio indicus J2T.</title>
        <authorList>
            <person name="Cao J."/>
            <person name="Maignien L."/>
            <person name="Shao Z."/>
            <person name="Alain K."/>
            <person name="Jebbar M."/>
        </authorList>
    </citation>
    <scope>NUCLEOTIDE SEQUENCE [LARGE SCALE GENOMIC DNA]</scope>
    <source>
        <strain evidence="3 5">J2</strain>
    </source>
</reference>
<evidence type="ECO:0000313" key="5">
    <source>
        <dbReference type="Proteomes" id="UP000055611"/>
    </source>
</evidence>